<evidence type="ECO:0000256" key="8">
    <source>
        <dbReference type="PIRSR" id="PIRSR625705-1"/>
    </source>
</evidence>
<evidence type="ECO:0000256" key="9">
    <source>
        <dbReference type="SAM" id="SignalP"/>
    </source>
</evidence>
<keyword evidence="5 12" id="KW-0378">Hydrolase</keyword>
<dbReference type="GO" id="GO:0005975">
    <property type="term" value="P:carbohydrate metabolic process"/>
    <property type="evidence" value="ECO:0007669"/>
    <property type="project" value="InterPro"/>
</dbReference>
<dbReference type="InterPro" id="IPR029018">
    <property type="entry name" value="Hex-like_dom2"/>
</dbReference>
<dbReference type="Proteomes" id="UP000239649">
    <property type="component" value="Unassembled WGS sequence"/>
</dbReference>
<dbReference type="PANTHER" id="PTHR22600:SF57">
    <property type="entry name" value="BETA-N-ACETYLHEXOSAMINIDASE"/>
    <property type="match status" value="1"/>
</dbReference>
<evidence type="ECO:0000256" key="7">
    <source>
        <dbReference type="ARBA" id="ARBA00023295"/>
    </source>
</evidence>
<evidence type="ECO:0000313" key="13">
    <source>
        <dbReference type="Proteomes" id="UP000239649"/>
    </source>
</evidence>
<dbReference type="FunFam" id="3.20.20.80:FF:000063">
    <property type="entry name" value="Beta-hexosaminidase"/>
    <property type="match status" value="1"/>
</dbReference>
<dbReference type="Pfam" id="PF02838">
    <property type="entry name" value="Glyco_hydro_20b"/>
    <property type="match status" value="1"/>
</dbReference>
<dbReference type="InterPro" id="IPR015883">
    <property type="entry name" value="Glyco_hydro_20_cat"/>
</dbReference>
<dbReference type="GO" id="GO:0030203">
    <property type="term" value="P:glycosaminoglycan metabolic process"/>
    <property type="evidence" value="ECO:0007669"/>
    <property type="project" value="TreeGrafter"/>
</dbReference>
<keyword evidence="6" id="KW-0325">Glycoprotein</keyword>
<feature type="domain" description="Glycoside hydrolase family 20 catalytic" evidence="10">
    <location>
        <begin position="183"/>
        <end position="526"/>
    </location>
</feature>
<dbReference type="InterPro" id="IPR015882">
    <property type="entry name" value="HEX_bac_N"/>
</dbReference>
<dbReference type="InterPro" id="IPR017853">
    <property type="entry name" value="GH"/>
</dbReference>
<comment type="similarity">
    <text evidence="2">Belongs to the glycosyl hydrolase 20 family.</text>
</comment>
<name>A0A2P6V860_9CHLO</name>
<feature type="signal peptide" evidence="9">
    <location>
        <begin position="1"/>
        <end position="21"/>
    </location>
</feature>
<feature type="chain" id="PRO_5015141976" description="beta-N-acetylhexosaminidase" evidence="9">
    <location>
        <begin position="22"/>
        <end position="611"/>
    </location>
</feature>
<evidence type="ECO:0000259" key="11">
    <source>
        <dbReference type="Pfam" id="PF02838"/>
    </source>
</evidence>
<dbReference type="Pfam" id="PF00728">
    <property type="entry name" value="Glyco_hydro_20"/>
    <property type="match status" value="1"/>
</dbReference>
<evidence type="ECO:0000256" key="2">
    <source>
        <dbReference type="ARBA" id="ARBA00006285"/>
    </source>
</evidence>
<proteinExistence type="inferred from homology"/>
<comment type="catalytic activity">
    <reaction evidence="1">
        <text>Hydrolysis of terminal non-reducing N-acetyl-D-hexosamine residues in N-acetyl-beta-D-hexosaminides.</text>
        <dbReference type="EC" id="3.2.1.52"/>
    </reaction>
</comment>
<protein>
    <recommendedName>
        <fullName evidence="3">beta-N-acetylhexosaminidase</fullName>
        <ecNumber evidence="3">3.2.1.52</ecNumber>
    </recommendedName>
</protein>
<evidence type="ECO:0000256" key="5">
    <source>
        <dbReference type="ARBA" id="ARBA00022801"/>
    </source>
</evidence>
<dbReference type="SUPFAM" id="SSF51445">
    <property type="entry name" value="(Trans)glycosidases"/>
    <property type="match status" value="1"/>
</dbReference>
<dbReference type="EC" id="3.2.1.52" evidence="3"/>
<gene>
    <name evidence="12" type="ORF">C2E20_6365</name>
</gene>
<keyword evidence="13" id="KW-1185">Reference proteome</keyword>
<reference evidence="12 13" key="1">
    <citation type="journal article" date="2018" name="Plant J.">
        <title>Genome sequences of Chlorella sorokiniana UTEX 1602 and Micractinium conductrix SAG 241.80: implications to maltose excretion by a green alga.</title>
        <authorList>
            <person name="Arriola M.B."/>
            <person name="Velmurugan N."/>
            <person name="Zhang Y."/>
            <person name="Plunkett M.H."/>
            <person name="Hondzo H."/>
            <person name="Barney B.M."/>
        </authorList>
    </citation>
    <scope>NUCLEOTIDE SEQUENCE [LARGE SCALE GENOMIC DNA]</scope>
    <source>
        <strain evidence="12 13">SAG 241.80</strain>
    </source>
</reference>
<dbReference type="EMBL" id="LHPF02000021">
    <property type="protein sequence ID" value="PSC70268.1"/>
    <property type="molecule type" value="Genomic_DNA"/>
</dbReference>
<dbReference type="GO" id="GO:0016020">
    <property type="term" value="C:membrane"/>
    <property type="evidence" value="ECO:0007669"/>
    <property type="project" value="TreeGrafter"/>
</dbReference>
<evidence type="ECO:0000256" key="1">
    <source>
        <dbReference type="ARBA" id="ARBA00001231"/>
    </source>
</evidence>
<evidence type="ECO:0000313" key="12">
    <source>
        <dbReference type="EMBL" id="PSC70268.1"/>
    </source>
</evidence>
<dbReference type="PRINTS" id="PR00738">
    <property type="entry name" value="GLHYDRLASE20"/>
</dbReference>
<dbReference type="GO" id="GO:0004563">
    <property type="term" value="F:beta-N-acetylhexosaminidase activity"/>
    <property type="evidence" value="ECO:0007669"/>
    <property type="project" value="UniProtKB-EC"/>
</dbReference>
<dbReference type="OrthoDB" id="428480at2759"/>
<dbReference type="STRING" id="554055.A0A2P6V860"/>
<evidence type="ECO:0000256" key="6">
    <source>
        <dbReference type="ARBA" id="ARBA00023180"/>
    </source>
</evidence>
<dbReference type="AlphaFoldDB" id="A0A2P6V860"/>
<sequence>MRRRPPASVLLAWLVVAGAAAASTAPPAGDGSAAAAAAAHLLELEAPLWPAPLSYTHDCSGAALDLRGAQLSVKVVEGDAAAAERVLADSFEAGRAAWACGGAAASKGPAVRITVLNASCTSPACSSAANDESYRLTVGTDGVGIEASALFGAQWALASLTSLADARCSVACLPVEVDDRPRFPHRGVLLDTARNWFSVADIKAKVINPMARTKLNVLHWHVWDSQSQPLEIKFNASFWLPYSQEQRYTQEDARDLIDYAFTRGIRVLPEFDMPGHTAVFAKADPSLVACADCQPWDGQGQPDVMCNQPPCGQLKPEAVGVAKQLLTELAALFPSGVVSTGADEVNFNCWNNATVVPQQSSDYPAHQAKWTAVLEGFQAEVASTLAAAGKQMAVWDESFSQWGLAGTPALPNGLLLFAWSSPEAAAAMTDAGYQVVMAPWRPWYLDCGLQTKDSGEGYNWCSPLNTWQDIYSYDPLANGGFNGTAGDPSLLLGGEVAMWSEHLRPSVLDYVVWPRAAALAERLWSPAEETQDAAAAEGRLRALMRQLGAAGLRVSPLDWQGTDFKFELLPQWCDTAGPQLDSAGADYCGPATSYRGVPLTFENLVEASEAA</sequence>
<accession>A0A2P6V860</accession>
<dbReference type="Gene3D" id="3.20.20.80">
    <property type="entry name" value="Glycosidases"/>
    <property type="match status" value="1"/>
</dbReference>
<keyword evidence="4 9" id="KW-0732">Signal</keyword>
<feature type="active site" description="Proton donor" evidence="8">
    <location>
        <position position="344"/>
    </location>
</feature>
<comment type="caution">
    <text evidence="12">The sequence shown here is derived from an EMBL/GenBank/DDBJ whole genome shotgun (WGS) entry which is preliminary data.</text>
</comment>
<evidence type="ECO:0000256" key="3">
    <source>
        <dbReference type="ARBA" id="ARBA00012663"/>
    </source>
</evidence>
<feature type="domain" description="Beta-hexosaminidase bacterial type N-terminal" evidence="11">
    <location>
        <begin position="47"/>
        <end position="174"/>
    </location>
</feature>
<keyword evidence="7" id="KW-0326">Glycosidase</keyword>
<dbReference type="Gene3D" id="3.30.379.10">
    <property type="entry name" value="Chitobiase/beta-hexosaminidase domain 2-like"/>
    <property type="match status" value="1"/>
</dbReference>
<dbReference type="InterPro" id="IPR025705">
    <property type="entry name" value="Beta_hexosaminidase_sua/sub"/>
</dbReference>
<evidence type="ECO:0000259" key="10">
    <source>
        <dbReference type="Pfam" id="PF00728"/>
    </source>
</evidence>
<dbReference type="SUPFAM" id="SSF55545">
    <property type="entry name" value="beta-N-acetylhexosaminidase-like domain"/>
    <property type="match status" value="1"/>
</dbReference>
<evidence type="ECO:0000256" key="4">
    <source>
        <dbReference type="ARBA" id="ARBA00022729"/>
    </source>
</evidence>
<dbReference type="PANTHER" id="PTHR22600">
    <property type="entry name" value="BETA-HEXOSAMINIDASE"/>
    <property type="match status" value="1"/>
</dbReference>
<organism evidence="12 13">
    <name type="scientific">Micractinium conductrix</name>
    <dbReference type="NCBI Taxonomy" id="554055"/>
    <lineage>
        <taxon>Eukaryota</taxon>
        <taxon>Viridiplantae</taxon>
        <taxon>Chlorophyta</taxon>
        <taxon>core chlorophytes</taxon>
        <taxon>Trebouxiophyceae</taxon>
        <taxon>Chlorellales</taxon>
        <taxon>Chlorellaceae</taxon>
        <taxon>Chlorella clade</taxon>
        <taxon>Micractinium</taxon>
    </lineage>
</organism>